<evidence type="ECO:0000313" key="2">
    <source>
        <dbReference type="Proteomes" id="UP000287651"/>
    </source>
</evidence>
<reference evidence="1 2" key="1">
    <citation type="journal article" date="2014" name="Agronomy (Basel)">
        <title>A Draft Genome Sequence for Ensete ventricosum, the Drought-Tolerant Tree Against Hunger.</title>
        <authorList>
            <person name="Harrison J."/>
            <person name="Moore K.A."/>
            <person name="Paszkiewicz K."/>
            <person name="Jones T."/>
            <person name="Grant M."/>
            <person name="Ambacheew D."/>
            <person name="Muzemil S."/>
            <person name="Studholme D.J."/>
        </authorList>
    </citation>
    <scope>NUCLEOTIDE SEQUENCE [LARGE SCALE GENOMIC DNA]</scope>
</reference>
<protein>
    <submittedName>
        <fullName evidence="1">Uncharacterized protein</fullName>
    </submittedName>
</protein>
<gene>
    <name evidence="1" type="ORF">B296_00052871</name>
</gene>
<accession>A0A426YAH5</accession>
<name>A0A426YAH5_ENSVE</name>
<organism evidence="1 2">
    <name type="scientific">Ensete ventricosum</name>
    <name type="common">Abyssinian banana</name>
    <name type="synonym">Musa ensete</name>
    <dbReference type="NCBI Taxonomy" id="4639"/>
    <lineage>
        <taxon>Eukaryota</taxon>
        <taxon>Viridiplantae</taxon>
        <taxon>Streptophyta</taxon>
        <taxon>Embryophyta</taxon>
        <taxon>Tracheophyta</taxon>
        <taxon>Spermatophyta</taxon>
        <taxon>Magnoliopsida</taxon>
        <taxon>Liliopsida</taxon>
        <taxon>Zingiberales</taxon>
        <taxon>Musaceae</taxon>
        <taxon>Ensete</taxon>
    </lineage>
</organism>
<dbReference type="EMBL" id="AMZH03013762">
    <property type="protein sequence ID" value="RRT48734.1"/>
    <property type="molecule type" value="Genomic_DNA"/>
</dbReference>
<comment type="caution">
    <text evidence="1">The sequence shown here is derived from an EMBL/GenBank/DDBJ whole genome shotgun (WGS) entry which is preliminary data.</text>
</comment>
<dbReference type="Proteomes" id="UP000287651">
    <property type="component" value="Unassembled WGS sequence"/>
</dbReference>
<dbReference type="AlphaFoldDB" id="A0A426YAH5"/>
<proteinExistence type="predicted"/>
<sequence>MHPVGYRPYPQVAAYTGRHCLYGRALPPRAVPLHAGLPTGVVLASVASASAVPASGLTWAVCSCWRPP</sequence>
<evidence type="ECO:0000313" key="1">
    <source>
        <dbReference type="EMBL" id="RRT48734.1"/>
    </source>
</evidence>